<dbReference type="EMBL" id="CAXAMN010021536">
    <property type="protein sequence ID" value="CAK9060610.1"/>
    <property type="molecule type" value="Genomic_DNA"/>
</dbReference>
<keyword evidence="2" id="KW-1185">Reference proteome</keyword>
<comment type="caution">
    <text evidence="1">The sequence shown here is derived from an EMBL/GenBank/DDBJ whole genome shotgun (WGS) entry which is preliminary data.</text>
</comment>
<evidence type="ECO:0000313" key="1">
    <source>
        <dbReference type="EMBL" id="CAK9060610.1"/>
    </source>
</evidence>
<name>A0ABP0N9Z6_9DINO</name>
<organism evidence="1 2">
    <name type="scientific">Durusdinium trenchii</name>
    <dbReference type="NCBI Taxonomy" id="1381693"/>
    <lineage>
        <taxon>Eukaryota</taxon>
        <taxon>Sar</taxon>
        <taxon>Alveolata</taxon>
        <taxon>Dinophyceae</taxon>
        <taxon>Suessiales</taxon>
        <taxon>Symbiodiniaceae</taxon>
        <taxon>Durusdinium</taxon>
    </lineage>
</organism>
<accession>A0ABP0N9Z6</accession>
<proteinExistence type="predicted"/>
<evidence type="ECO:0000313" key="2">
    <source>
        <dbReference type="Proteomes" id="UP001642484"/>
    </source>
</evidence>
<gene>
    <name evidence="1" type="ORF">CCMP2556_LOCUS29819</name>
</gene>
<sequence length="537" mass="60653">MVSNEVAEGMKIVASISSTTSARVNLMFRSNNRLKALWTEVLTIGKQALDQNNALKDAETVTSELSKLKDLLLKWDDQNDFKTLDALEEAIRSCSKATALRTVCHASNDSAVTEAGQKLDQSLQAVQGVISTAFQASVCLKDFLETLWTDNLAVPEQQLSIGGKDINVRTFLTYLRVEGMVSFDILREKHGFLVRDLAQLLLDFHLGCPDEHCLTLKDCGNAFTNLQKVTEGAKKFEDEINWIQSFTSCEERFSAKLRTATPEWIKAVLTEEGPAAAAEYAQGCIYSVPYVKPYCTVLINHNFLTEMALPENHGDWADLGKRIKDYVTLKTMDIDVVKLLFPEQAEKVPLFLQKIQENVVNYKLASLKKELLDVEKKTEKYRPLFNAVEIWELDPIMWMVQDTSGKVDADCHQFSDFQKGTIPPQMFFQTALAFKTPALSDDAIFMEIKQFQTKLEELRGITANIVAYLSVVQMLIRDKDDAPEQQLLTARKVASYMAKTLGKSPKDLPGALQMHFDNFGRRLGQFFRIVFQVSYLF</sequence>
<dbReference type="Proteomes" id="UP001642484">
    <property type="component" value="Unassembled WGS sequence"/>
</dbReference>
<protein>
    <submittedName>
        <fullName evidence="1">Uncharacterized protein</fullName>
    </submittedName>
</protein>
<reference evidence="1 2" key="1">
    <citation type="submission" date="2024-02" db="EMBL/GenBank/DDBJ databases">
        <authorList>
            <person name="Chen Y."/>
            <person name="Shah S."/>
            <person name="Dougan E. K."/>
            <person name="Thang M."/>
            <person name="Chan C."/>
        </authorList>
    </citation>
    <scope>NUCLEOTIDE SEQUENCE [LARGE SCALE GENOMIC DNA]</scope>
</reference>